<keyword evidence="1" id="KW-0547">Nucleotide-binding</keyword>
<proteinExistence type="inferred from homology"/>
<dbReference type="Gene3D" id="3.10.20.30">
    <property type="match status" value="1"/>
</dbReference>
<dbReference type="GO" id="GO:0006777">
    <property type="term" value="P:Mo-molybdopterin cofactor biosynthetic process"/>
    <property type="evidence" value="ECO:0007669"/>
    <property type="project" value="InterPro"/>
</dbReference>
<dbReference type="PANTHER" id="PTHR33359:SF1">
    <property type="entry name" value="MOLYBDOPTERIN SYNTHASE SULFUR CARRIER SUBUNIT"/>
    <property type="match status" value="1"/>
</dbReference>
<comment type="similarity">
    <text evidence="2">Belongs to the MoaD family.</text>
</comment>
<dbReference type="InterPro" id="IPR044672">
    <property type="entry name" value="MOCS2A"/>
</dbReference>
<dbReference type="InterPro" id="IPR012675">
    <property type="entry name" value="Beta-grasp_dom_sf"/>
</dbReference>
<dbReference type="PANTHER" id="PTHR33359">
    <property type="entry name" value="MOLYBDOPTERIN SYNTHASE SULFUR CARRIER SUBUNIT"/>
    <property type="match status" value="1"/>
</dbReference>
<protein>
    <recommendedName>
        <fullName evidence="3">Molybdopterin synthase sulfur carrier subunit</fullName>
    </recommendedName>
</protein>
<evidence type="ECO:0000313" key="4">
    <source>
        <dbReference type="EMBL" id="MBB6104329.1"/>
    </source>
</evidence>
<sequence length="89" mass="9689">MKITIKYFASIREQIGAAEEVIEIDAPQISVGDLRAQLIARNPRTAQALDTARPVRVAVNHEMVAQALVDTLCVRQDSEVAFFPPVTGG</sequence>
<evidence type="ECO:0000256" key="1">
    <source>
        <dbReference type="ARBA" id="ARBA00022741"/>
    </source>
</evidence>
<name>A0A7W9TZQ6_9BURK</name>
<dbReference type="GO" id="GO:0000166">
    <property type="term" value="F:nucleotide binding"/>
    <property type="evidence" value="ECO:0007669"/>
    <property type="project" value="UniProtKB-KW"/>
</dbReference>
<dbReference type="AlphaFoldDB" id="A0A7W9TZQ6"/>
<dbReference type="InterPro" id="IPR016155">
    <property type="entry name" value="Mopterin_synth/thiamin_S_b"/>
</dbReference>
<dbReference type="EMBL" id="JACHBW010000012">
    <property type="protein sequence ID" value="MBB6104329.1"/>
    <property type="molecule type" value="Genomic_DNA"/>
</dbReference>
<dbReference type="InterPro" id="IPR003749">
    <property type="entry name" value="ThiS/MoaD-like"/>
</dbReference>
<evidence type="ECO:0000256" key="2">
    <source>
        <dbReference type="ARBA" id="ARBA00024200"/>
    </source>
</evidence>
<dbReference type="UniPathway" id="UPA00344"/>
<organism evidence="4 5">
    <name type="scientific">Paraburkholderia bannensis</name>
    <dbReference type="NCBI Taxonomy" id="765414"/>
    <lineage>
        <taxon>Bacteria</taxon>
        <taxon>Pseudomonadati</taxon>
        <taxon>Pseudomonadota</taxon>
        <taxon>Betaproteobacteria</taxon>
        <taxon>Burkholderiales</taxon>
        <taxon>Burkholderiaceae</taxon>
        <taxon>Paraburkholderia</taxon>
    </lineage>
</organism>
<evidence type="ECO:0000256" key="3">
    <source>
        <dbReference type="ARBA" id="ARBA00024247"/>
    </source>
</evidence>
<dbReference type="CDD" id="cd00754">
    <property type="entry name" value="Ubl_MoaD"/>
    <property type="match status" value="1"/>
</dbReference>
<dbReference type="GO" id="GO:1990133">
    <property type="term" value="C:molybdopterin adenylyltransferase complex"/>
    <property type="evidence" value="ECO:0007669"/>
    <property type="project" value="TreeGrafter"/>
</dbReference>
<dbReference type="RefSeq" id="WP_183726480.1">
    <property type="nucleotide sequence ID" value="NZ_JACHBW010000012.1"/>
</dbReference>
<dbReference type="Proteomes" id="UP000571554">
    <property type="component" value="Unassembled WGS sequence"/>
</dbReference>
<reference evidence="4 5" key="1">
    <citation type="submission" date="2020-08" db="EMBL/GenBank/DDBJ databases">
        <title>Above-ground endophytic microbial communities from plants in different locations in the United States.</title>
        <authorList>
            <person name="Frank C."/>
        </authorList>
    </citation>
    <scope>NUCLEOTIDE SEQUENCE [LARGE SCALE GENOMIC DNA]</scope>
    <source>
        <strain evidence="4 5">WP4_2_2</strain>
    </source>
</reference>
<accession>A0A7W9TZQ6</accession>
<evidence type="ECO:0000313" key="5">
    <source>
        <dbReference type="Proteomes" id="UP000571554"/>
    </source>
</evidence>
<dbReference type="NCBIfam" id="TIGR01682">
    <property type="entry name" value="moaD"/>
    <property type="match status" value="1"/>
</dbReference>
<dbReference type="SUPFAM" id="SSF54285">
    <property type="entry name" value="MoaD/ThiS"/>
    <property type="match status" value="1"/>
</dbReference>
<keyword evidence="5" id="KW-1185">Reference proteome</keyword>
<gene>
    <name evidence="4" type="ORF">F4827_004188</name>
</gene>
<dbReference type="Pfam" id="PF02597">
    <property type="entry name" value="ThiS"/>
    <property type="match status" value="1"/>
</dbReference>
<comment type="caution">
    <text evidence="4">The sequence shown here is derived from an EMBL/GenBank/DDBJ whole genome shotgun (WGS) entry which is preliminary data.</text>
</comment>